<proteinExistence type="predicted"/>
<feature type="non-terminal residue" evidence="1">
    <location>
        <position position="1"/>
    </location>
</feature>
<dbReference type="EMBL" id="UINC01069969">
    <property type="protein sequence ID" value="SVC03753.1"/>
    <property type="molecule type" value="Genomic_DNA"/>
</dbReference>
<dbReference type="InterPro" id="IPR023214">
    <property type="entry name" value="HAD_sf"/>
</dbReference>
<dbReference type="AlphaFoldDB" id="A0A382IXW5"/>
<dbReference type="InterPro" id="IPR036412">
    <property type="entry name" value="HAD-like_sf"/>
</dbReference>
<sequence>VSFALMLESCGHDPEDSHALMAYFLELRHEVELFPDVQPALEALSARYDVIALSNGNADVGRLPIGPLFKGQVNAASAGVKKPDSRIFQAG</sequence>
<evidence type="ECO:0000313" key="1">
    <source>
        <dbReference type="EMBL" id="SVC03753.1"/>
    </source>
</evidence>
<gene>
    <name evidence="1" type="ORF">METZ01_LOCUS256607</name>
</gene>
<dbReference type="SUPFAM" id="SSF56784">
    <property type="entry name" value="HAD-like"/>
    <property type="match status" value="1"/>
</dbReference>
<dbReference type="Gene3D" id="3.40.50.1000">
    <property type="entry name" value="HAD superfamily/HAD-like"/>
    <property type="match status" value="1"/>
</dbReference>
<organism evidence="1">
    <name type="scientific">marine metagenome</name>
    <dbReference type="NCBI Taxonomy" id="408172"/>
    <lineage>
        <taxon>unclassified sequences</taxon>
        <taxon>metagenomes</taxon>
        <taxon>ecological metagenomes</taxon>
    </lineage>
</organism>
<evidence type="ECO:0008006" key="2">
    <source>
        <dbReference type="Google" id="ProtNLM"/>
    </source>
</evidence>
<feature type="non-terminal residue" evidence="1">
    <location>
        <position position="91"/>
    </location>
</feature>
<reference evidence="1" key="1">
    <citation type="submission" date="2018-05" db="EMBL/GenBank/DDBJ databases">
        <authorList>
            <person name="Lanie J.A."/>
            <person name="Ng W.-L."/>
            <person name="Kazmierczak K.M."/>
            <person name="Andrzejewski T.M."/>
            <person name="Davidsen T.M."/>
            <person name="Wayne K.J."/>
            <person name="Tettelin H."/>
            <person name="Glass J.I."/>
            <person name="Rusch D."/>
            <person name="Podicherti R."/>
            <person name="Tsui H.-C.T."/>
            <person name="Winkler M.E."/>
        </authorList>
    </citation>
    <scope>NUCLEOTIDE SEQUENCE</scope>
</reference>
<dbReference type="Gene3D" id="1.20.120.710">
    <property type="entry name" value="Haloacid dehalogenase hydrolase-like domain"/>
    <property type="match status" value="1"/>
</dbReference>
<name>A0A382IXW5_9ZZZZ</name>
<protein>
    <recommendedName>
        <fullName evidence="2">Haloacid dehalogenase, type II</fullName>
    </recommendedName>
</protein>
<accession>A0A382IXW5</accession>